<accession>A0AAD8V722</accession>
<dbReference type="Proteomes" id="UP001230504">
    <property type="component" value="Unassembled WGS sequence"/>
</dbReference>
<dbReference type="RefSeq" id="XP_060417540.1">
    <property type="nucleotide sequence ID" value="XM_060557091.1"/>
</dbReference>
<protein>
    <submittedName>
        <fullName evidence="1">Uncharacterized protein</fullName>
    </submittedName>
</protein>
<dbReference type="EMBL" id="JAHLJV010000011">
    <property type="protein sequence ID" value="KAK1596687.1"/>
    <property type="molecule type" value="Genomic_DNA"/>
</dbReference>
<reference evidence="1" key="1">
    <citation type="submission" date="2021-06" db="EMBL/GenBank/DDBJ databases">
        <title>Comparative genomics, transcriptomics and evolutionary studies reveal genomic signatures of adaptation to plant cell wall in hemibiotrophic fungi.</title>
        <authorList>
            <consortium name="DOE Joint Genome Institute"/>
            <person name="Baroncelli R."/>
            <person name="Diaz J.F."/>
            <person name="Benocci T."/>
            <person name="Peng M."/>
            <person name="Battaglia E."/>
            <person name="Haridas S."/>
            <person name="Andreopoulos W."/>
            <person name="Labutti K."/>
            <person name="Pangilinan J."/>
            <person name="Floch G.L."/>
            <person name="Makela M.R."/>
            <person name="Henrissat B."/>
            <person name="Grigoriev I.V."/>
            <person name="Crouch J.A."/>
            <person name="De Vries R.P."/>
            <person name="Sukno S.A."/>
            <person name="Thon M.R."/>
        </authorList>
    </citation>
    <scope>NUCLEOTIDE SEQUENCE</scope>
    <source>
        <strain evidence="1">CBS 125086</strain>
    </source>
</reference>
<name>A0AAD8V722_9PEZI</name>
<keyword evidence="2" id="KW-1185">Reference proteome</keyword>
<dbReference type="GeneID" id="85441331"/>
<proteinExistence type="predicted"/>
<dbReference type="AlphaFoldDB" id="A0AAD8V722"/>
<gene>
    <name evidence="1" type="ORF">LY79DRAFT_543911</name>
</gene>
<comment type="caution">
    <text evidence="1">The sequence shown here is derived from an EMBL/GenBank/DDBJ whole genome shotgun (WGS) entry which is preliminary data.</text>
</comment>
<sequence length="51" mass="5830">MRQRDVRCKFLPTPRVCRGTPYPYMAPPTNLLFHPVASSSFVLLCLFDCLA</sequence>
<evidence type="ECO:0000313" key="2">
    <source>
        <dbReference type="Proteomes" id="UP001230504"/>
    </source>
</evidence>
<organism evidence="1 2">
    <name type="scientific">Colletotrichum navitas</name>
    <dbReference type="NCBI Taxonomy" id="681940"/>
    <lineage>
        <taxon>Eukaryota</taxon>
        <taxon>Fungi</taxon>
        <taxon>Dikarya</taxon>
        <taxon>Ascomycota</taxon>
        <taxon>Pezizomycotina</taxon>
        <taxon>Sordariomycetes</taxon>
        <taxon>Hypocreomycetidae</taxon>
        <taxon>Glomerellales</taxon>
        <taxon>Glomerellaceae</taxon>
        <taxon>Colletotrichum</taxon>
        <taxon>Colletotrichum graminicola species complex</taxon>
    </lineage>
</organism>
<evidence type="ECO:0000313" key="1">
    <source>
        <dbReference type="EMBL" id="KAK1596687.1"/>
    </source>
</evidence>